<comment type="caution">
    <text evidence="3">The sequence shown here is derived from an EMBL/GenBank/DDBJ whole genome shotgun (WGS) entry which is preliminary data.</text>
</comment>
<accession>A0A9P5CQ07</accession>
<proteinExistence type="predicted"/>
<organism evidence="3 4">
    <name type="scientific">Cryphonectria parasitica (strain ATCC 38755 / EP155)</name>
    <dbReference type="NCBI Taxonomy" id="660469"/>
    <lineage>
        <taxon>Eukaryota</taxon>
        <taxon>Fungi</taxon>
        <taxon>Dikarya</taxon>
        <taxon>Ascomycota</taxon>
        <taxon>Pezizomycotina</taxon>
        <taxon>Sordariomycetes</taxon>
        <taxon>Sordariomycetidae</taxon>
        <taxon>Diaporthales</taxon>
        <taxon>Cryphonectriaceae</taxon>
        <taxon>Cryphonectria-Endothia species complex</taxon>
        <taxon>Cryphonectria</taxon>
    </lineage>
</organism>
<gene>
    <name evidence="3" type="ORF">M406DRAFT_67964</name>
</gene>
<dbReference type="RefSeq" id="XP_040776491.1">
    <property type="nucleotide sequence ID" value="XM_040925116.1"/>
</dbReference>
<feature type="transmembrane region" description="Helical" evidence="2">
    <location>
        <begin position="6"/>
        <end position="30"/>
    </location>
</feature>
<keyword evidence="2" id="KW-0812">Transmembrane</keyword>
<protein>
    <submittedName>
        <fullName evidence="3">Uncharacterized protein</fullName>
    </submittedName>
</protein>
<feature type="region of interest" description="Disordered" evidence="1">
    <location>
        <begin position="34"/>
        <end position="102"/>
    </location>
</feature>
<sequence length="120" mass="13343">MEPLTNSTMLIIILISLILATCNCLLLCCLTKSSRSGHDQAGDEQQQQQQQQQSGVHQLNDIPLLDLPPHSRPCPTYVNGRTSMKDMPTPPPPPYVAQTEHRTQDYGPRGALWLPWLGEA</sequence>
<keyword evidence="2" id="KW-0472">Membrane</keyword>
<name>A0A9P5CQ07_CRYP1</name>
<keyword evidence="4" id="KW-1185">Reference proteome</keyword>
<dbReference type="AlphaFoldDB" id="A0A9P5CQ07"/>
<evidence type="ECO:0000313" key="3">
    <source>
        <dbReference type="EMBL" id="KAF3765530.1"/>
    </source>
</evidence>
<evidence type="ECO:0000313" key="4">
    <source>
        <dbReference type="Proteomes" id="UP000803844"/>
    </source>
</evidence>
<reference evidence="3" key="1">
    <citation type="journal article" date="2020" name="Phytopathology">
        <title>Genome sequence of the chestnut blight fungus Cryphonectria parasitica EP155: A fundamental resource for an archetypical invasive plant pathogen.</title>
        <authorList>
            <person name="Crouch J.A."/>
            <person name="Dawe A."/>
            <person name="Aerts A."/>
            <person name="Barry K."/>
            <person name="Churchill A.C.L."/>
            <person name="Grimwood J."/>
            <person name="Hillman B."/>
            <person name="Milgroom M.G."/>
            <person name="Pangilinan J."/>
            <person name="Smith M."/>
            <person name="Salamov A."/>
            <person name="Schmutz J."/>
            <person name="Yadav J."/>
            <person name="Grigoriev I.V."/>
            <person name="Nuss D."/>
        </authorList>
    </citation>
    <scope>NUCLEOTIDE SEQUENCE</scope>
    <source>
        <strain evidence="3">EP155</strain>
    </source>
</reference>
<evidence type="ECO:0000256" key="2">
    <source>
        <dbReference type="SAM" id="Phobius"/>
    </source>
</evidence>
<dbReference type="EMBL" id="MU032347">
    <property type="protein sequence ID" value="KAF3765530.1"/>
    <property type="molecule type" value="Genomic_DNA"/>
</dbReference>
<evidence type="ECO:0000256" key="1">
    <source>
        <dbReference type="SAM" id="MobiDB-lite"/>
    </source>
</evidence>
<dbReference type="Proteomes" id="UP000803844">
    <property type="component" value="Unassembled WGS sequence"/>
</dbReference>
<keyword evidence="2" id="KW-1133">Transmembrane helix</keyword>
<dbReference type="GeneID" id="63842245"/>